<name>A0ACC2PL50_9HYME</name>
<protein>
    <submittedName>
        <fullName evidence="1">Uncharacterized protein</fullName>
    </submittedName>
</protein>
<reference evidence="1" key="1">
    <citation type="submission" date="2023-04" db="EMBL/GenBank/DDBJ databases">
        <title>A chromosome-level genome assembly of the parasitoid wasp Eretmocerus hayati.</title>
        <authorList>
            <person name="Zhong Y."/>
            <person name="Liu S."/>
            <person name="Liu Y."/>
        </authorList>
    </citation>
    <scope>NUCLEOTIDE SEQUENCE</scope>
    <source>
        <strain evidence="1">ZJU_SS_LIU_2023</strain>
    </source>
</reference>
<comment type="caution">
    <text evidence="1">The sequence shown here is derived from an EMBL/GenBank/DDBJ whole genome shotgun (WGS) entry which is preliminary data.</text>
</comment>
<proteinExistence type="predicted"/>
<gene>
    <name evidence="1" type="ORF">QAD02_019974</name>
</gene>
<accession>A0ACC2PL50</accession>
<evidence type="ECO:0000313" key="1">
    <source>
        <dbReference type="EMBL" id="KAJ8684182.1"/>
    </source>
</evidence>
<dbReference type="EMBL" id="CM056741">
    <property type="protein sequence ID" value="KAJ8684182.1"/>
    <property type="molecule type" value="Genomic_DNA"/>
</dbReference>
<keyword evidence="2" id="KW-1185">Reference proteome</keyword>
<dbReference type="Proteomes" id="UP001239111">
    <property type="component" value="Chromosome 1"/>
</dbReference>
<organism evidence="1 2">
    <name type="scientific">Eretmocerus hayati</name>
    <dbReference type="NCBI Taxonomy" id="131215"/>
    <lineage>
        <taxon>Eukaryota</taxon>
        <taxon>Metazoa</taxon>
        <taxon>Ecdysozoa</taxon>
        <taxon>Arthropoda</taxon>
        <taxon>Hexapoda</taxon>
        <taxon>Insecta</taxon>
        <taxon>Pterygota</taxon>
        <taxon>Neoptera</taxon>
        <taxon>Endopterygota</taxon>
        <taxon>Hymenoptera</taxon>
        <taxon>Apocrita</taxon>
        <taxon>Proctotrupomorpha</taxon>
        <taxon>Chalcidoidea</taxon>
        <taxon>Aphelinidae</taxon>
        <taxon>Aphelininae</taxon>
        <taxon>Eretmocerus</taxon>
    </lineage>
</organism>
<feature type="non-terminal residue" evidence="1">
    <location>
        <position position="959"/>
    </location>
</feature>
<evidence type="ECO:0000313" key="2">
    <source>
        <dbReference type="Proteomes" id="UP001239111"/>
    </source>
</evidence>
<sequence>MFSRRDRFSHSGPSQYYSRRVSAPQPTLIIAILSSLTSGRSSIVVLGVRNWALKFGVDLWEFGKQITKMSEINRRYRNSNSAVNRKDGVVLVREMANEVKNMMDFKMNAVMKLMENAEQAAVSVSQEGATSPRYYSSHRINQFTDEGKLKPGSREMIIKPDRHFDHIAVNLSLSAVLMPPGVTDSDAEVASGLLWSEYLDPLFVNNYESDPSLSWQYFGSTSGFLRRFPAMSWPPMDTSPVQSGPINVRGVDDFRVSEWFVGAATSPKDLTILIEAASLSSSKKRELAVGTANALLDSLGPNDFVNVYRYADTAEEIVTCLKDSLVAATPENVRTLKNAMNSMKSDSPSNISAALSTAFEILNRYNRSSQGSQCNQAIMLITSKTEGPSDDLIKRYNSPHMPVRIFTYVVGGDKSDELNTISCQNKGYYTRITNVDEIKSKVFEYIKVLARPMVLYQRDHPIHWTPVYIGGKSGRYGLEGQGQLMTSVTAPILDRRNHTVRTANLLGIVGTDVPLEQVQKLVPPHKLGVNGYSFLVDNNGRVLYHPDLRPLPGNVEYEETLKRRYVSVDLSEVELPEHDGPTHSMNNSQLLDLRHEMIDQKEGETDFSVKIHYDDLRRASIRRHKYFYKPIEGTPFSLGLALPEGYGMFELHAEQEIRHAQMNGEQITNYFNGNNWKVHPDWTYCEYYFEAEKWFSTPEERVFHFLTQAHSPGWKWRSMRPKSPTSHQKPTNKPDKDSYYCDKGLLQSLVMDAMVTQDFGNQNGKFMQKDENPIAILMAMLYSKGKGRFGVARSFIATRSGLLRWHDHQQNDDILEDPDFPETYRRAIDSTWYKRSVDQHAIEPESFVYSVPFDAADNPRPLVTATHAIFVESKGHKAPAAVVGIQFHHSSIASHFINVTSACSGTTDCKKNCASDDLDCYILDNNGFIIISENHKHTGKFFGDIDGTIMDSLVQDKIF</sequence>